<dbReference type="PANTHER" id="PTHR46268">
    <property type="entry name" value="STRESS RESPONSE PROTEIN NHAX"/>
    <property type="match status" value="1"/>
</dbReference>
<dbReference type="AlphaFoldDB" id="A0A918MFV6"/>
<proteinExistence type="inferred from homology"/>
<evidence type="ECO:0000256" key="1">
    <source>
        <dbReference type="ARBA" id="ARBA00008791"/>
    </source>
</evidence>
<dbReference type="Gene3D" id="3.40.50.12370">
    <property type="match status" value="1"/>
</dbReference>
<evidence type="ECO:0000313" key="3">
    <source>
        <dbReference type="EMBL" id="GGW21936.1"/>
    </source>
</evidence>
<accession>A0A918MFV6</accession>
<gene>
    <name evidence="3" type="primary">uspA</name>
    <name evidence="3" type="ORF">GCM10007383_00950</name>
</gene>
<reference evidence="3" key="1">
    <citation type="journal article" date="2014" name="Int. J. Syst. Evol. Microbiol.">
        <title>Complete genome sequence of Corynebacterium casei LMG S-19264T (=DSM 44701T), isolated from a smear-ripened cheese.</title>
        <authorList>
            <consortium name="US DOE Joint Genome Institute (JGI-PGF)"/>
            <person name="Walter F."/>
            <person name="Albersmeier A."/>
            <person name="Kalinowski J."/>
            <person name="Ruckert C."/>
        </authorList>
    </citation>
    <scope>NUCLEOTIDE SEQUENCE</scope>
    <source>
        <strain evidence="3">KCTC 12113</strain>
    </source>
</reference>
<dbReference type="Proteomes" id="UP000634668">
    <property type="component" value="Unassembled WGS sequence"/>
</dbReference>
<name>A0A918MFV6_9FLAO</name>
<sequence>MSMRHHILIPTDFSENAWSAALYALKLYAEKPCTFYFLHAWTFSSGSRTYVSPSYIDILQDKSKAHLAEVKELAISESTNSEHKFEILFRLDPLLDAIKNVIEEHHIDQIIMGTKGATGAKEFLLGSNTVSVIDKVRLCPLLLVPSNFAYVTPNQIGFPTDFNRGYGDELQPIKNLADIHNSRIKVLHINSKEHLTETQNANMDFLKTNLKDYQHSFNWVPDKGKKEHAIESFIEENNINILTMINYEHGIIEDFIKEPVIKRLGYHSDIPFFVVPHTN</sequence>
<dbReference type="SUPFAM" id="SSF52402">
    <property type="entry name" value="Adenine nucleotide alpha hydrolases-like"/>
    <property type="match status" value="2"/>
</dbReference>
<organism evidence="3 4">
    <name type="scientific">Arenibacter certesii</name>
    <dbReference type="NCBI Taxonomy" id="228955"/>
    <lineage>
        <taxon>Bacteria</taxon>
        <taxon>Pseudomonadati</taxon>
        <taxon>Bacteroidota</taxon>
        <taxon>Flavobacteriia</taxon>
        <taxon>Flavobacteriales</taxon>
        <taxon>Flavobacteriaceae</taxon>
        <taxon>Arenibacter</taxon>
    </lineage>
</organism>
<comment type="similarity">
    <text evidence="1">Belongs to the universal stress protein A family.</text>
</comment>
<dbReference type="InterPro" id="IPR006016">
    <property type="entry name" value="UspA"/>
</dbReference>
<evidence type="ECO:0000259" key="2">
    <source>
        <dbReference type="Pfam" id="PF00582"/>
    </source>
</evidence>
<comment type="caution">
    <text evidence="3">The sequence shown here is derived from an EMBL/GenBank/DDBJ whole genome shotgun (WGS) entry which is preliminary data.</text>
</comment>
<reference evidence="3" key="2">
    <citation type="submission" date="2020-09" db="EMBL/GenBank/DDBJ databases">
        <authorList>
            <person name="Sun Q."/>
            <person name="Kim S."/>
        </authorList>
    </citation>
    <scope>NUCLEOTIDE SEQUENCE</scope>
    <source>
        <strain evidence="3">KCTC 12113</strain>
    </source>
</reference>
<dbReference type="InterPro" id="IPR006015">
    <property type="entry name" value="Universal_stress_UspA"/>
</dbReference>
<keyword evidence="4" id="KW-1185">Reference proteome</keyword>
<dbReference type="PRINTS" id="PR01438">
    <property type="entry name" value="UNVRSLSTRESS"/>
</dbReference>
<dbReference type="CDD" id="cd00293">
    <property type="entry name" value="USP-like"/>
    <property type="match status" value="1"/>
</dbReference>
<dbReference type="EMBL" id="BMWP01000001">
    <property type="protein sequence ID" value="GGW21936.1"/>
    <property type="molecule type" value="Genomic_DNA"/>
</dbReference>
<protein>
    <submittedName>
        <fullName evidence="3">Universal stress protein UspA</fullName>
    </submittedName>
</protein>
<evidence type="ECO:0000313" key="4">
    <source>
        <dbReference type="Proteomes" id="UP000634668"/>
    </source>
</evidence>
<dbReference type="PANTHER" id="PTHR46268:SF6">
    <property type="entry name" value="UNIVERSAL STRESS PROTEIN UP12"/>
    <property type="match status" value="1"/>
</dbReference>
<dbReference type="Pfam" id="PF00582">
    <property type="entry name" value="Usp"/>
    <property type="match status" value="1"/>
</dbReference>
<feature type="domain" description="UspA" evidence="2">
    <location>
        <begin position="3"/>
        <end position="145"/>
    </location>
</feature>